<dbReference type="HAMAP" id="MF_01440">
    <property type="entry name" value="CheD"/>
    <property type="match status" value="1"/>
</dbReference>
<gene>
    <name evidence="3" type="ORF">MNBD_GAMMA26-824</name>
</gene>
<proteinExistence type="inferred from homology"/>
<dbReference type="GO" id="GO:0050568">
    <property type="term" value="F:protein-glutamine glutaminase activity"/>
    <property type="evidence" value="ECO:0007669"/>
    <property type="project" value="InterPro"/>
</dbReference>
<keyword evidence="1" id="KW-0145">Chemotaxis</keyword>
<protein>
    <submittedName>
        <fullName evidence="3">Chemotaxis protein CheD</fullName>
    </submittedName>
</protein>
<sequence length="212" mass="23567">MSALAKSSFPPPITGFESINRYWDKRHSAIAAKILPGEYYVTTQNEIITTVLGSCVSACIRDRLFGIGGMNHFMLPLSNGEGWGGAGDLLSTATRYGNYAMEHMINDILSHGGHRRNLEVKVFGGGRIIAGMTSIGDKNIAFVRDYLSREGLEIAGEDLGDIHPRKVVYFPATGRVMMKKLEHLHNDTVIKREEAYRHDIEEQPVEGEVELF</sequence>
<name>A0A3B1BBI4_9ZZZZ</name>
<accession>A0A3B1BBI4</accession>
<organism evidence="3">
    <name type="scientific">hydrothermal vent metagenome</name>
    <dbReference type="NCBI Taxonomy" id="652676"/>
    <lineage>
        <taxon>unclassified sequences</taxon>
        <taxon>metagenomes</taxon>
        <taxon>ecological metagenomes</taxon>
    </lineage>
</organism>
<dbReference type="InterPro" id="IPR011324">
    <property type="entry name" value="Cytotoxic_necrot_fac-like_cat"/>
</dbReference>
<dbReference type="PANTHER" id="PTHR35147">
    <property type="entry name" value="CHEMORECEPTOR GLUTAMINE DEAMIDASE CHED-RELATED"/>
    <property type="match status" value="1"/>
</dbReference>
<keyword evidence="2" id="KW-0378">Hydrolase</keyword>
<dbReference type="GO" id="GO:0006935">
    <property type="term" value="P:chemotaxis"/>
    <property type="evidence" value="ECO:0007669"/>
    <property type="project" value="UniProtKB-KW"/>
</dbReference>
<dbReference type="EMBL" id="UOFX01000029">
    <property type="protein sequence ID" value="VAX07710.1"/>
    <property type="molecule type" value="Genomic_DNA"/>
</dbReference>
<evidence type="ECO:0000313" key="3">
    <source>
        <dbReference type="EMBL" id="VAX07710.1"/>
    </source>
</evidence>
<reference evidence="3" key="1">
    <citation type="submission" date="2018-06" db="EMBL/GenBank/DDBJ databases">
        <authorList>
            <person name="Zhirakovskaya E."/>
        </authorList>
    </citation>
    <scope>NUCLEOTIDE SEQUENCE</scope>
</reference>
<evidence type="ECO:0000256" key="1">
    <source>
        <dbReference type="ARBA" id="ARBA00022500"/>
    </source>
</evidence>
<evidence type="ECO:0000256" key="2">
    <source>
        <dbReference type="ARBA" id="ARBA00022801"/>
    </source>
</evidence>
<dbReference type="Gene3D" id="3.30.1330.200">
    <property type="match status" value="1"/>
</dbReference>
<dbReference type="InterPro" id="IPR005659">
    <property type="entry name" value="Chemorcpt_Glu_NH3ase_CheD"/>
</dbReference>
<dbReference type="NCBIfam" id="NF010013">
    <property type="entry name" value="PRK13487.1"/>
    <property type="match status" value="1"/>
</dbReference>
<dbReference type="AlphaFoldDB" id="A0A3B1BBI4"/>
<dbReference type="PANTHER" id="PTHR35147:SF2">
    <property type="entry name" value="CHEMORECEPTOR GLUTAMINE DEAMIDASE CHED-RELATED"/>
    <property type="match status" value="1"/>
</dbReference>
<dbReference type="SUPFAM" id="SSF64438">
    <property type="entry name" value="CNF1/YfiH-like putative cysteine hydrolases"/>
    <property type="match status" value="1"/>
</dbReference>
<dbReference type="CDD" id="cd16352">
    <property type="entry name" value="CheD"/>
    <property type="match status" value="1"/>
</dbReference>
<dbReference type="InterPro" id="IPR038592">
    <property type="entry name" value="CheD-like_sf"/>
</dbReference>
<dbReference type="Pfam" id="PF03975">
    <property type="entry name" value="CheD"/>
    <property type="match status" value="1"/>
</dbReference>